<dbReference type="Proteomes" id="UP000735302">
    <property type="component" value="Unassembled WGS sequence"/>
</dbReference>
<dbReference type="AlphaFoldDB" id="A0AAV4CBV1"/>
<accession>A0AAV4CBV1</accession>
<comment type="caution">
    <text evidence="1">The sequence shown here is derived from an EMBL/GenBank/DDBJ whole genome shotgun (WGS) entry which is preliminary data.</text>
</comment>
<protein>
    <submittedName>
        <fullName evidence="1">Uncharacterized protein</fullName>
    </submittedName>
</protein>
<proteinExistence type="predicted"/>
<keyword evidence="2" id="KW-1185">Reference proteome</keyword>
<name>A0AAV4CBV1_9GAST</name>
<dbReference type="EMBL" id="BLXT01006003">
    <property type="protein sequence ID" value="GFO28169.1"/>
    <property type="molecule type" value="Genomic_DNA"/>
</dbReference>
<reference evidence="1 2" key="1">
    <citation type="journal article" date="2021" name="Elife">
        <title>Chloroplast acquisition without the gene transfer in kleptoplastic sea slugs, Plakobranchus ocellatus.</title>
        <authorList>
            <person name="Maeda T."/>
            <person name="Takahashi S."/>
            <person name="Yoshida T."/>
            <person name="Shimamura S."/>
            <person name="Takaki Y."/>
            <person name="Nagai Y."/>
            <person name="Toyoda A."/>
            <person name="Suzuki Y."/>
            <person name="Arimoto A."/>
            <person name="Ishii H."/>
            <person name="Satoh N."/>
            <person name="Nishiyama T."/>
            <person name="Hasebe M."/>
            <person name="Maruyama T."/>
            <person name="Minagawa J."/>
            <person name="Obokata J."/>
            <person name="Shigenobu S."/>
        </authorList>
    </citation>
    <scope>NUCLEOTIDE SEQUENCE [LARGE SCALE GENOMIC DNA]</scope>
</reference>
<organism evidence="1 2">
    <name type="scientific">Plakobranchus ocellatus</name>
    <dbReference type="NCBI Taxonomy" id="259542"/>
    <lineage>
        <taxon>Eukaryota</taxon>
        <taxon>Metazoa</taxon>
        <taxon>Spiralia</taxon>
        <taxon>Lophotrochozoa</taxon>
        <taxon>Mollusca</taxon>
        <taxon>Gastropoda</taxon>
        <taxon>Heterobranchia</taxon>
        <taxon>Euthyneura</taxon>
        <taxon>Panpulmonata</taxon>
        <taxon>Sacoglossa</taxon>
        <taxon>Placobranchoidea</taxon>
        <taxon>Plakobranchidae</taxon>
        <taxon>Plakobranchus</taxon>
    </lineage>
</organism>
<sequence length="111" mass="11917">MNSISVLRSAGIHLPLVQTSPPAPWPDGGPKSLRAPRCGLAIRKKQAKPNQPMPDTECTISLVKAMLFNLIIMSGSAHRQNVWTTAVLRALDAVGARKPVPMQITLIGTLT</sequence>
<gene>
    <name evidence="1" type="ORF">PoB_005467400</name>
</gene>
<evidence type="ECO:0000313" key="2">
    <source>
        <dbReference type="Proteomes" id="UP000735302"/>
    </source>
</evidence>
<evidence type="ECO:0000313" key="1">
    <source>
        <dbReference type="EMBL" id="GFO28169.1"/>
    </source>
</evidence>